<dbReference type="OMA" id="FTRRILC"/>
<dbReference type="GeneID" id="19109366"/>
<dbReference type="Proteomes" id="UP000011761">
    <property type="component" value="Unassembled WGS sequence"/>
</dbReference>
<evidence type="ECO:0000313" key="5">
    <source>
        <dbReference type="Proteomes" id="UP000011761"/>
    </source>
</evidence>
<dbReference type="OrthoDB" id="15433at2759"/>
<sequence>MPIRPFPLALGVGNDIAHVQRFKDVVAKHRHDPELATRRFHRFVRRLFTWRELEDFYRHPAYRGGVGRNNGAVVDDNIWRHLAGRWAAKEAVIKAVHWRRLTFKHIMVLRSHRSTKDATGPLYALILDKPAASWDSMSISRWARHSGEDLRDSEEGADHDSDAWQLPLSEAAHDTDPARANSERDVDDNSIPAGLQTDEHLTGQIAKISISHDGGFASAVCIAAEEPREGDVGGEAAAREP</sequence>
<feature type="compositionally biased region" description="Basic and acidic residues" evidence="2">
    <location>
        <begin position="173"/>
        <end position="184"/>
    </location>
</feature>
<dbReference type="AlphaFoldDB" id="M2N4A6"/>
<dbReference type="eggNOG" id="ENOG502SDWS">
    <property type="taxonomic scope" value="Eukaryota"/>
</dbReference>
<dbReference type="Pfam" id="PF01648">
    <property type="entry name" value="ACPS"/>
    <property type="match status" value="1"/>
</dbReference>
<dbReference type="EMBL" id="KB445560">
    <property type="protein sequence ID" value="EMC93515.1"/>
    <property type="molecule type" value="Genomic_DNA"/>
</dbReference>
<dbReference type="InterPro" id="IPR008278">
    <property type="entry name" value="4-PPantetheinyl_Trfase_dom"/>
</dbReference>
<accession>M2N4A6</accession>
<dbReference type="GO" id="GO:0008897">
    <property type="term" value="F:holo-[acyl-carrier-protein] synthase activity"/>
    <property type="evidence" value="ECO:0007669"/>
    <property type="project" value="InterPro"/>
</dbReference>
<name>M2N4A6_BAUPA</name>
<dbReference type="HOGENOM" id="CLU_089696_4_0_1"/>
<evidence type="ECO:0000256" key="2">
    <source>
        <dbReference type="SAM" id="MobiDB-lite"/>
    </source>
</evidence>
<dbReference type="RefSeq" id="XP_007679632.1">
    <property type="nucleotide sequence ID" value="XM_007681442.1"/>
</dbReference>
<dbReference type="KEGG" id="bcom:BAUCODRAFT_159200"/>
<dbReference type="InterPro" id="IPR037143">
    <property type="entry name" value="4-PPantetheinyl_Trfase_dom_sf"/>
</dbReference>
<protein>
    <recommendedName>
        <fullName evidence="3">4'-phosphopantetheinyl transferase domain-containing protein</fullName>
    </recommendedName>
</protein>
<evidence type="ECO:0000259" key="3">
    <source>
        <dbReference type="Pfam" id="PF01648"/>
    </source>
</evidence>
<keyword evidence="1" id="KW-0808">Transferase</keyword>
<feature type="domain" description="4'-phosphopantetheinyl transferase" evidence="3">
    <location>
        <begin position="11"/>
        <end position="115"/>
    </location>
</feature>
<dbReference type="STRING" id="717646.M2N4A6"/>
<gene>
    <name evidence="4" type="ORF">BAUCODRAFT_159200</name>
</gene>
<dbReference type="Gene3D" id="3.90.470.20">
    <property type="entry name" value="4'-phosphopantetheinyl transferase domain"/>
    <property type="match status" value="1"/>
</dbReference>
<reference evidence="4 5" key="1">
    <citation type="journal article" date="2012" name="PLoS Pathog.">
        <title>Diverse lifestyles and strategies of plant pathogenesis encoded in the genomes of eighteen Dothideomycetes fungi.</title>
        <authorList>
            <person name="Ohm R.A."/>
            <person name="Feau N."/>
            <person name="Henrissat B."/>
            <person name="Schoch C.L."/>
            <person name="Horwitz B.A."/>
            <person name="Barry K.W."/>
            <person name="Condon B.J."/>
            <person name="Copeland A.C."/>
            <person name="Dhillon B."/>
            <person name="Glaser F."/>
            <person name="Hesse C.N."/>
            <person name="Kosti I."/>
            <person name="LaButti K."/>
            <person name="Lindquist E.A."/>
            <person name="Lucas S."/>
            <person name="Salamov A.A."/>
            <person name="Bradshaw R.E."/>
            <person name="Ciuffetti L."/>
            <person name="Hamelin R.C."/>
            <person name="Kema G.H.J."/>
            <person name="Lawrence C."/>
            <person name="Scott J.A."/>
            <person name="Spatafora J.W."/>
            <person name="Turgeon B.G."/>
            <person name="de Wit P.J.G.M."/>
            <person name="Zhong S."/>
            <person name="Goodwin S.B."/>
            <person name="Grigoriev I.V."/>
        </authorList>
    </citation>
    <scope>NUCLEOTIDE SEQUENCE [LARGE SCALE GENOMIC DNA]</scope>
    <source>
        <strain evidence="4 5">UAMH 10762</strain>
    </source>
</reference>
<keyword evidence="5" id="KW-1185">Reference proteome</keyword>
<evidence type="ECO:0000313" key="4">
    <source>
        <dbReference type="EMBL" id="EMC93515.1"/>
    </source>
</evidence>
<feature type="region of interest" description="Disordered" evidence="2">
    <location>
        <begin position="173"/>
        <end position="197"/>
    </location>
</feature>
<organism evidence="4 5">
    <name type="scientific">Baudoinia panamericana (strain UAMH 10762)</name>
    <name type="common">Angels' share fungus</name>
    <name type="synonym">Baudoinia compniacensis (strain UAMH 10762)</name>
    <dbReference type="NCBI Taxonomy" id="717646"/>
    <lineage>
        <taxon>Eukaryota</taxon>
        <taxon>Fungi</taxon>
        <taxon>Dikarya</taxon>
        <taxon>Ascomycota</taxon>
        <taxon>Pezizomycotina</taxon>
        <taxon>Dothideomycetes</taxon>
        <taxon>Dothideomycetidae</taxon>
        <taxon>Mycosphaerellales</taxon>
        <taxon>Teratosphaeriaceae</taxon>
        <taxon>Baudoinia</taxon>
    </lineage>
</organism>
<proteinExistence type="predicted"/>
<dbReference type="GO" id="GO:0000287">
    <property type="term" value="F:magnesium ion binding"/>
    <property type="evidence" value="ECO:0007669"/>
    <property type="project" value="InterPro"/>
</dbReference>
<evidence type="ECO:0000256" key="1">
    <source>
        <dbReference type="ARBA" id="ARBA00022679"/>
    </source>
</evidence>
<dbReference type="SUPFAM" id="SSF56214">
    <property type="entry name" value="4'-phosphopantetheinyl transferase"/>
    <property type="match status" value="1"/>
</dbReference>